<name>A0A8B6CB57_MYTGA</name>
<evidence type="ECO:0000259" key="2">
    <source>
        <dbReference type="PROSITE" id="PS00028"/>
    </source>
</evidence>
<gene>
    <name evidence="3" type="ORF">MGAL_10B089270</name>
</gene>
<dbReference type="Proteomes" id="UP000596742">
    <property type="component" value="Unassembled WGS sequence"/>
</dbReference>
<dbReference type="PROSITE" id="PS00028">
    <property type="entry name" value="ZINC_FINGER_C2H2_1"/>
    <property type="match status" value="1"/>
</dbReference>
<reference evidence="3" key="1">
    <citation type="submission" date="2018-11" db="EMBL/GenBank/DDBJ databases">
        <authorList>
            <person name="Alioto T."/>
            <person name="Alioto T."/>
        </authorList>
    </citation>
    <scope>NUCLEOTIDE SEQUENCE</scope>
</reference>
<accession>A0A8B6CB57</accession>
<proteinExistence type="predicted"/>
<comment type="caution">
    <text evidence="3">The sequence shown here is derived from an EMBL/GenBank/DDBJ whole genome shotgun (WGS) entry which is preliminary data.</text>
</comment>
<evidence type="ECO:0000256" key="1">
    <source>
        <dbReference type="SAM" id="MobiDB-lite"/>
    </source>
</evidence>
<evidence type="ECO:0000313" key="4">
    <source>
        <dbReference type="Proteomes" id="UP000596742"/>
    </source>
</evidence>
<organism evidence="3 4">
    <name type="scientific">Mytilus galloprovincialis</name>
    <name type="common">Mediterranean mussel</name>
    <dbReference type="NCBI Taxonomy" id="29158"/>
    <lineage>
        <taxon>Eukaryota</taxon>
        <taxon>Metazoa</taxon>
        <taxon>Spiralia</taxon>
        <taxon>Lophotrochozoa</taxon>
        <taxon>Mollusca</taxon>
        <taxon>Bivalvia</taxon>
        <taxon>Autobranchia</taxon>
        <taxon>Pteriomorphia</taxon>
        <taxon>Mytilida</taxon>
        <taxon>Mytiloidea</taxon>
        <taxon>Mytilidae</taxon>
        <taxon>Mytilinae</taxon>
        <taxon>Mytilus</taxon>
    </lineage>
</organism>
<dbReference type="OrthoDB" id="6115446at2759"/>
<sequence>MQHPPVACNLCPLKFTHYGELGIHIRQAHSDDIITRFVEFTKRNFIKNIQLMETNTNSDSDWLNTSREQTGITSCEEVQCLEKDYRRVKEDYQCKDESRVKRECECMDESGISFTKEINERIEQNGNEASNNENRLREPNLNGIIDKVPATSNKYTELQKMKSVHVNIEPLRYPQRRVCNDPPSSETCQHSKTSKQIKEIAQLTVHDEIRSTGHTEWTEAIHRLKRSFRKKRKRDKEAKFISDPESFSNWLTANLPVDGIICGCGRHLKTVKAITVHLHRKSRTALKNYCKSKFTKNSNAGRPVLFVYNTDGMVRPVLFVYNTDGMVVRPVLFVYNTDGMRKSLSARIEKKLILIEKRLIIIEKKLIIITKNLIIIEKTLSARKEKKNQHCREKAHHNRKNSHNRENLIS</sequence>
<feature type="region of interest" description="Disordered" evidence="1">
    <location>
        <begin position="386"/>
        <end position="410"/>
    </location>
</feature>
<dbReference type="AlphaFoldDB" id="A0A8B6CB57"/>
<keyword evidence="4" id="KW-1185">Reference proteome</keyword>
<feature type="domain" description="C2H2-type" evidence="2">
    <location>
        <begin position="8"/>
        <end position="29"/>
    </location>
</feature>
<protein>
    <recommendedName>
        <fullName evidence="2">C2H2-type domain-containing protein</fullName>
    </recommendedName>
</protein>
<dbReference type="EMBL" id="UYJE01001434">
    <property type="protein sequence ID" value="VDI02075.1"/>
    <property type="molecule type" value="Genomic_DNA"/>
</dbReference>
<feature type="compositionally biased region" description="Basic residues" evidence="1">
    <location>
        <begin position="393"/>
        <end position="402"/>
    </location>
</feature>
<dbReference type="InterPro" id="IPR013087">
    <property type="entry name" value="Znf_C2H2_type"/>
</dbReference>
<evidence type="ECO:0000313" key="3">
    <source>
        <dbReference type="EMBL" id="VDI02075.1"/>
    </source>
</evidence>